<keyword evidence="5" id="KW-0460">Magnesium</keyword>
<accession>A0ABX5LU30</accession>
<dbReference type="Proteomes" id="UP000248090">
    <property type="component" value="Unassembled WGS sequence"/>
</dbReference>
<gene>
    <name evidence="7" type="ORF">WH50_16665</name>
</gene>
<comment type="similarity">
    <text evidence="2 6">Belongs to the FPP/GGPP synthase family.</text>
</comment>
<dbReference type="SFLD" id="SFLDS00005">
    <property type="entry name" value="Isoprenoid_Synthase_Type_I"/>
    <property type="match status" value="1"/>
</dbReference>
<name>A0ABX5LU30_9GAMM</name>
<protein>
    <submittedName>
        <fullName evidence="7">Octaprenyl diphosphate synthase</fullName>
    </submittedName>
</protein>
<keyword evidence="4" id="KW-0479">Metal-binding</keyword>
<dbReference type="PROSITE" id="PS00444">
    <property type="entry name" value="POLYPRENYL_SYNTHASE_2"/>
    <property type="match status" value="1"/>
</dbReference>
<dbReference type="NCBIfam" id="NF008140">
    <property type="entry name" value="PRK10888.1"/>
    <property type="match status" value="1"/>
</dbReference>
<evidence type="ECO:0000256" key="1">
    <source>
        <dbReference type="ARBA" id="ARBA00001946"/>
    </source>
</evidence>
<keyword evidence="3 6" id="KW-0808">Transferase</keyword>
<dbReference type="SUPFAM" id="SSF48576">
    <property type="entry name" value="Terpenoid synthases"/>
    <property type="match status" value="1"/>
</dbReference>
<dbReference type="Pfam" id="PF00348">
    <property type="entry name" value="polyprenyl_synt"/>
    <property type="match status" value="1"/>
</dbReference>
<dbReference type="InterPro" id="IPR033749">
    <property type="entry name" value="Polyprenyl_synt_CS"/>
</dbReference>
<organism evidence="7 8">
    <name type="scientific">Pokkaliibacter plantistimulans</name>
    <dbReference type="NCBI Taxonomy" id="1635171"/>
    <lineage>
        <taxon>Bacteria</taxon>
        <taxon>Pseudomonadati</taxon>
        <taxon>Pseudomonadota</taxon>
        <taxon>Gammaproteobacteria</taxon>
        <taxon>Oceanospirillales</taxon>
        <taxon>Balneatrichaceae</taxon>
        <taxon>Pokkaliibacter</taxon>
    </lineage>
</organism>
<evidence type="ECO:0000256" key="5">
    <source>
        <dbReference type="ARBA" id="ARBA00022842"/>
    </source>
</evidence>
<evidence type="ECO:0000256" key="6">
    <source>
        <dbReference type="RuleBase" id="RU004466"/>
    </source>
</evidence>
<evidence type="ECO:0000256" key="4">
    <source>
        <dbReference type="ARBA" id="ARBA00022723"/>
    </source>
</evidence>
<dbReference type="CDD" id="cd00685">
    <property type="entry name" value="Trans_IPPS_HT"/>
    <property type="match status" value="1"/>
</dbReference>
<dbReference type="EMBL" id="LAPT01000082">
    <property type="protein sequence ID" value="PXF30172.1"/>
    <property type="molecule type" value="Genomic_DNA"/>
</dbReference>
<comment type="cofactor">
    <cofactor evidence="1">
        <name>Mg(2+)</name>
        <dbReference type="ChEBI" id="CHEBI:18420"/>
    </cofactor>
</comment>
<comment type="caution">
    <text evidence="7">The sequence shown here is derived from an EMBL/GenBank/DDBJ whole genome shotgun (WGS) entry which is preliminary data.</text>
</comment>
<proteinExistence type="inferred from homology"/>
<dbReference type="PROSITE" id="PS00723">
    <property type="entry name" value="POLYPRENYL_SYNTHASE_1"/>
    <property type="match status" value="1"/>
</dbReference>
<keyword evidence="8" id="KW-1185">Reference proteome</keyword>
<dbReference type="Gene3D" id="1.10.600.10">
    <property type="entry name" value="Farnesyl Diphosphate Synthase"/>
    <property type="match status" value="1"/>
</dbReference>
<dbReference type="InterPro" id="IPR008949">
    <property type="entry name" value="Isoprenoid_synthase_dom_sf"/>
</dbReference>
<dbReference type="PANTHER" id="PTHR12001">
    <property type="entry name" value="GERANYLGERANYL PYROPHOSPHATE SYNTHASE"/>
    <property type="match status" value="1"/>
</dbReference>
<sequence>MQPQQLHSVVADEFAAVNQCILQHLHSEVALVETIGHYIINSGGKRVRPLLTLLTAMACEYQGKDHIPLAAIIEFIHTATLLHDDVVDTSDMRRGRPTANAEWGNAPSVLVGDFLYSRSFQMLVAIGNMDIMKTISHATNVIAEGEVLQLLNCNNPDTTEADYMRVIHGKTAMLFEASALAAAQLSGASASACDALQRYGRHLGAAFQLMDDILDYTGNAEEMGKNVGDDLAEGKPTLPLIYAMRTLAEDEAQLIRNAIEHGGLEQLDRITACVRDCGALDYTVRKAEEERDLALECLAFLPESTYKAAMINLAHAAVRRSK</sequence>
<evidence type="ECO:0000313" key="8">
    <source>
        <dbReference type="Proteomes" id="UP000248090"/>
    </source>
</evidence>
<dbReference type="RefSeq" id="WP_110188346.1">
    <property type="nucleotide sequence ID" value="NZ_CP177354.1"/>
</dbReference>
<reference evidence="7 8" key="1">
    <citation type="submission" date="2015-03" db="EMBL/GenBank/DDBJ databases">
        <authorList>
            <person name="Krishnan R."/>
            <person name="Midha S."/>
            <person name="Patil P.B."/>
            <person name="Rameshkumar N."/>
        </authorList>
    </citation>
    <scope>NUCLEOTIDE SEQUENCE [LARGE SCALE GENOMIC DNA]</scope>
    <source>
        <strain evidence="7 8">L1E11</strain>
    </source>
</reference>
<evidence type="ECO:0000256" key="3">
    <source>
        <dbReference type="ARBA" id="ARBA00022679"/>
    </source>
</evidence>
<evidence type="ECO:0000256" key="2">
    <source>
        <dbReference type="ARBA" id="ARBA00006706"/>
    </source>
</evidence>
<dbReference type="InterPro" id="IPR000092">
    <property type="entry name" value="Polyprenyl_synt"/>
</dbReference>
<dbReference type="PANTHER" id="PTHR12001:SF69">
    <property type="entry name" value="ALL TRANS-POLYPRENYL-DIPHOSPHATE SYNTHASE PDSS1"/>
    <property type="match status" value="1"/>
</dbReference>
<evidence type="ECO:0000313" key="7">
    <source>
        <dbReference type="EMBL" id="PXF30172.1"/>
    </source>
</evidence>